<dbReference type="AlphaFoldDB" id="A0A369NBX3"/>
<reference evidence="2 3" key="1">
    <citation type="journal article" date="2018" name="Elife">
        <title>Discovery and characterization of a prevalent human gut bacterial enzyme sufficient for the inactivation of a family of plant toxins.</title>
        <authorList>
            <person name="Koppel N."/>
            <person name="Bisanz J.E."/>
            <person name="Pandelia M.E."/>
            <person name="Turnbaugh P.J."/>
            <person name="Balskus E.P."/>
        </authorList>
    </citation>
    <scope>NUCLEOTIDE SEQUENCE [LARGE SCALE GENOMIC DNA]</scope>
    <source>
        <strain evidence="2 3">FAA1-1-60AUCSF</strain>
    </source>
</reference>
<sequence>MNELIAKPLAIATCGVFNMKRRAKEALRAQGSIEWVVIVVCIAVALIAALVFLSGEMNNKINTVANTLKNTTVNGAHAGN</sequence>
<evidence type="ECO:0000256" key="1">
    <source>
        <dbReference type="SAM" id="Phobius"/>
    </source>
</evidence>
<dbReference type="Proteomes" id="UP000253857">
    <property type="component" value="Unassembled WGS sequence"/>
</dbReference>
<dbReference type="EMBL" id="PPTY01000005">
    <property type="protein sequence ID" value="RDB87208.1"/>
    <property type="molecule type" value="Genomic_DNA"/>
</dbReference>
<keyword evidence="1" id="KW-0472">Membrane</keyword>
<keyword evidence="1" id="KW-0812">Transmembrane</keyword>
<gene>
    <name evidence="2" type="ORF">C1871_05055</name>
</gene>
<comment type="caution">
    <text evidence="2">The sequence shown here is derived from an EMBL/GenBank/DDBJ whole genome shotgun (WGS) entry which is preliminary data.</text>
</comment>
<dbReference type="RefSeq" id="WP_035585870.1">
    <property type="nucleotide sequence ID" value="NZ_JADMOT010000002.1"/>
</dbReference>
<organism evidence="2 3">
    <name type="scientific">Eggerthella lenta</name>
    <name type="common">Eubacterium lentum</name>
    <dbReference type="NCBI Taxonomy" id="84112"/>
    <lineage>
        <taxon>Bacteria</taxon>
        <taxon>Bacillati</taxon>
        <taxon>Actinomycetota</taxon>
        <taxon>Coriobacteriia</taxon>
        <taxon>Eggerthellales</taxon>
        <taxon>Eggerthellaceae</taxon>
        <taxon>Eggerthella</taxon>
    </lineage>
</organism>
<evidence type="ECO:0000313" key="2">
    <source>
        <dbReference type="EMBL" id="RDB87208.1"/>
    </source>
</evidence>
<evidence type="ECO:0000313" key="3">
    <source>
        <dbReference type="Proteomes" id="UP000253857"/>
    </source>
</evidence>
<protein>
    <submittedName>
        <fullName evidence="2">Uncharacterized protein</fullName>
    </submittedName>
</protein>
<feature type="transmembrane region" description="Helical" evidence="1">
    <location>
        <begin position="35"/>
        <end position="53"/>
    </location>
</feature>
<proteinExistence type="predicted"/>
<accession>A0A369NBX3</accession>
<keyword evidence="1" id="KW-1133">Transmembrane helix</keyword>
<name>A0A369NBX3_EGGLN</name>